<evidence type="ECO:0000313" key="3">
    <source>
        <dbReference type="Proteomes" id="UP001242732"/>
    </source>
</evidence>
<dbReference type="Pfam" id="PF05707">
    <property type="entry name" value="Zot"/>
    <property type="match status" value="2"/>
</dbReference>
<accession>A0ABY9AVF1</accession>
<keyword evidence="3" id="KW-1185">Reference proteome</keyword>
<organism evidence="2 3">
    <name type="scientific">Paracidovorax citrulli</name>
    <name type="common">Acidovorax citrulli</name>
    <dbReference type="NCBI Taxonomy" id="80869"/>
    <lineage>
        <taxon>Bacteria</taxon>
        <taxon>Pseudomonadati</taxon>
        <taxon>Pseudomonadota</taxon>
        <taxon>Betaproteobacteria</taxon>
        <taxon>Burkholderiales</taxon>
        <taxon>Comamonadaceae</taxon>
        <taxon>Paracidovorax</taxon>
    </lineage>
</organism>
<dbReference type="EMBL" id="CP127363">
    <property type="protein sequence ID" value="WIY50866.1"/>
    <property type="molecule type" value="Genomic_DNA"/>
</dbReference>
<name>A0ABY9AVF1_PARCI</name>
<dbReference type="InterPro" id="IPR027417">
    <property type="entry name" value="P-loop_NTPase"/>
</dbReference>
<protein>
    <submittedName>
        <fullName evidence="2">Zonular occludens toxin domain-containing protein</fullName>
    </submittedName>
</protein>
<dbReference type="Gene3D" id="3.40.50.300">
    <property type="entry name" value="P-loop containing nucleotide triphosphate hydrolases"/>
    <property type="match status" value="1"/>
</dbReference>
<feature type="domain" description="Zona occludens toxin N-terminal" evidence="1">
    <location>
        <begin position="114"/>
        <end position="233"/>
    </location>
</feature>
<sequence length="453" mass="48708">MINGLEGIPGSGKSYEAVAYHVLPQLKQGRKVITNLPLLVDMFAAIDPSYANLIEIRRKPGNVLGVWDPDAVDEDGNGEAFRIVENLDPDSDLVKRNLPVFSPHEGATVFGTVWCYYSTWKHPETGQGPLFIVDECHVPLPATGTSKEVVEWYKLHRHFNVDVLLMTQSFRDANQPIARIIGMLITCRKADVLGKKDSYIRKVKSGYRGAVISTEIRPYKPEYFKLYKSHTQGNSVAESAAGDVSPFIVKFKRFTWAFWALTVVVLVWAFWPSSPAPSASKSVRAVPLGDPVKPAVAAGVVLPVRADVAPLPEAAASADAGPPEPYGSKGLHLTGRIQMGSLVVYTFVVSMGGQRIASIDSRDLAAAGYKWEPLTDCAGTLRWRTKATAVTCDAPVMAQGSTDKPVVLEVPAGGGAPVGSSVRSIPLPPARAANADQISIGDVVAQARAGTLP</sequence>
<reference evidence="2 3" key="1">
    <citation type="submission" date="2023-06" db="EMBL/GenBank/DDBJ databases">
        <authorList>
            <person name="Ham H."/>
            <person name="Park D.S."/>
        </authorList>
    </citation>
    <scope>NUCLEOTIDE SEQUENCE [LARGE SCALE GENOMIC DNA]</scope>
    <source>
        <strain evidence="2 3">KACC 17005</strain>
    </source>
</reference>
<dbReference type="Proteomes" id="UP001242732">
    <property type="component" value="Chromosome"/>
</dbReference>
<proteinExistence type="predicted"/>
<dbReference type="RefSeq" id="WP_011795509.1">
    <property type="nucleotide sequence ID" value="NZ_CP023687.1"/>
</dbReference>
<feature type="domain" description="Zona occludens toxin N-terminal" evidence="1">
    <location>
        <begin position="5"/>
        <end position="57"/>
    </location>
</feature>
<evidence type="ECO:0000313" key="2">
    <source>
        <dbReference type="EMBL" id="WIY50866.1"/>
    </source>
</evidence>
<dbReference type="InterPro" id="IPR008900">
    <property type="entry name" value="Zot_N"/>
</dbReference>
<gene>
    <name evidence="2" type="ORF">QRO08_09975</name>
</gene>
<evidence type="ECO:0000259" key="1">
    <source>
        <dbReference type="Pfam" id="PF05707"/>
    </source>
</evidence>